<protein>
    <submittedName>
        <fullName evidence="2">Uncharacterized protein</fullName>
    </submittedName>
</protein>
<proteinExistence type="predicted"/>
<gene>
    <name evidence="2" type="ORF">CPOL0286_LOCUS7379</name>
</gene>
<evidence type="ECO:0000256" key="1">
    <source>
        <dbReference type="SAM" id="Phobius"/>
    </source>
</evidence>
<feature type="transmembrane region" description="Helical" evidence="1">
    <location>
        <begin position="181"/>
        <end position="204"/>
    </location>
</feature>
<name>A0A7S4HZW4_9EUKA</name>
<sequence length="326" mass="36637">MHVAFVYFDIHNCNRLSNGDYPTVADAGWRAEAWTAERSYVYTCNPLFWLLVACEYVFELSGRWTLRTLSCNRFNFEAFMEHETLVVFYLRLAWTLPMASWMLFVLLFQVYFLANLEAILDERFKVGPVSVKPFIPQSKKDEIYQQEVVAAFTRVVAALLYLYGEMLLLWSLRHLDRPMAYATIAGFASFALTLLGVTIALAIAEWNRDWSEKVMGLPVPQSEWATTIICAIVTDIFVAFTPILGYFALRSVVLAESHETTDSVEKGAQTTRRFGRTVQATQAEGGATTTTAVVTFVVALLAAGAVSGTLVWSYLLDPEGLFLSFG</sequence>
<feature type="transmembrane region" description="Helical" evidence="1">
    <location>
        <begin position="292"/>
        <end position="315"/>
    </location>
</feature>
<feature type="transmembrane region" description="Helical" evidence="1">
    <location>
        <begin position="87"/>
        <end position="114"/>
    </location>
</feature>
<keyword evidence="1" id="KW-0472">Membrane</keyword>
<reference evidence="2" key="1">
    <citation type="submission" date="2021-01" db="EMBL/GenBank/DDBJ databases">
        <authorList>
            <person name="Corre E."/>
            <person name="Pelletier E."/>
            <person name="Niang G."/>
            <person name="Scheremetjew M."/>
            <person name="Finn R."/>
            <person name="Kale V."/>
            <person name="Holt S."/>
            <person name="Cochrane G."/>
            <person name="Meng A."/>
            <person name="Brown T."/>
            <person name="Cohen L."/>
        </authorList>
    </citation>
    <scope>NUCLEOTIDE SEQUENCE</scope>
    <source>
        <strain evidence="2">UIO037</strain>
    </source>
</reference>
<feature type="transmembrane region" description="Helical" evidence="1">
    <location>
        <begin position="224"/>
        <end position="249"/>
    </location>
</feature>
<keyword evidence="1" id="KW-1133">Transmembrane helix</keyword>
<feature type="transmembrane region" description="Helical" evidence="1">
    <location>
        <begin position="148"/>
        <end position="169"/>
    </location>
</feature>
<evidence type="ECO:0000313" key="2">
    <source>
        <dbReference type="EMBL" id="CAE2214467.1"/>
    </source>
</evidence>
<accession>A0A7S4HZW4</accession>
<dbReference type="EMBL" id="HBKO01016145">
    <property type="protein sequence ID" value="CAE2214467.1"/>
    <property type="molecule type" value="Transcribed_RNA"/>
</dbReference>
<keyword evidence="1" id="KW-0812">Transmembrane</keyword>
<dbReference type="AlphaFoldDB" id="A0A7S4HZW4"/>
<organism evidence="2">
    <name type="scientific">Prymnesium polylepis</name>
    <dbReference type="NCBI Taxonomy" id="72548"/>
    <lineage>
        <taxon>Eukaryota</taxon>
        <taxon>Haptista</taxon>
        <taxon>Haptophyta</taxon>
        <taxon>Prymnesiophyceae</taxon>
        <taxon>Prymnesiales</taxon>
        <taxon>Prymnesiaceae</taxon>
        <taxon>Prymnesium</taxon>
    </lineage>
</organism>